<dbReference type="InterPro" id="IPR035940">
    <property type="entry name" value="CAP_sf"/>
</dbReference>
<dbReference type="CDD" id="cd05382">
    <property type="entry name" value="CAP_GAPR1-like"/>
    <property type="match status" value="5"/>
</dbReference>
<dbReference type="SUPFAM" id="SSF55797">
    <property type="entry name" value="PR-1-like"/>
    <property type="match status" value="5"/>
</dbReference>
<dbReference type="GO" id="GO:0005576">
    <property type="term" value="C:extracellular region"/>
    <property type="evidence" value="ECO:0007669"/>
    <property type="project" value="UniProtKB-SubCell"/>
</dbReference>
<comment type="subcellular location">
    <subcellularLocation>
        <location evidence="1">Secreted</location>
    </subcellularLocation>
</comment>
<reference evidence="4" key="2">
    <citation type="submission" date="2021-08" db="EMBL/GenBank/DDBJ databases">
        <authorList>
            <person name="Eriksson T."/>
        </authorList>
    </citation>
    <scope>NUCLEOTIDE SEQUENCE</scope>
    <source>
        <strain evidence="4">Stoneville</strain>
        <tissue evidence="4">Whole head</tissue>
    </source>
</reference>
<comment type="caution">
    <text evidence="4">The sequence shown here is derived from an EMBL/GenBank/DDBJ whole genome shotgun (WGS) entry which is preliminary data.</text>
</comment>
<proteinExistence type="predicted"/>
<dbReference type="InterPro" id="IPR001283">
    <property type="entry name" value="CRISP-related"/>
</dbReference>
<dbReference type="AlphaFoldDB" id="A0A8J6L0R1"/>
<feature type="domain" description="SCP" evidence="3">
    <location>
        <begin position="976"/>
        <end position="1113"/>
    </location>
</feature>
<dbReference type="Pfam" id="PF00188">
    <property type="entry name" value="CAP"/>
    <property type="match status" value="5"/>
</dbReference>
<organism evidence="4 6">
    <name type="scientific">Tenebrio molitor</name>
    <name type="common">Yellow mealworm beetle</name>
    <dbReference type="NCBI Taxonomy" id="7067"/>
    <lineage>
        <taxon>Eukaryota</taxon>
        <taxon>Metazoa</taxon>
        <taxon>Ecdysozoa</taxon>
        <taxon>Arthropoda</taxon>
        <taxon>Hexapoda</taxon>
        <taxon>Insecta</taxon>
        <taxon>Pterygota</taxon>
        <taxon>Neoptera</taxon>
        <taxon>Endopterygota</taxon>
        <taxon>Coleoptera</taxon>
        <taxon>Polyphaga</taxon>
        <taxon>Cucujiformia</taxon>
        <taxon>Tenebrionidae</taxon>
        <taxon>Tenebrio</taxon>
    </lineage>
</organism>
<feature type="domain" description="SCP" evidence="3">
    <location>
        <begin position="809"/>
        <end position="944"/>
    </location>
</feature>
<dbReference type="InterPro" id="IPR014044">
    <property type="entry name" value="CAP_dom"/>
</dbReference>
<accession>A0A8J6L0R1</accession>
<evidence type="ECO:0000256" key="2">
    <source>
        <dbReference type="ARBA" id="ARBA00022525"/>
    </source>
</evidence>
<feature type="domain" description="SCP" evidence="3">
    <location>
        <begin position="452"/>
        <end position="586"/>
    </location>
</feature>
<protein>
    <recommendedName>
        <fullName evidence="3">SCP domain-containing protein</fullName>
    </recommendedName>
</protein>
<keyword evidence="6" id="KW-1185">Reference proteome</keyword>
<dbReference type="SMART" id="SM00198">
    <property type="entry name" value="SCP"/>
    <property type="match status" value="5"/>
</dbReference>
<dbReference type="EMBL" id="JABDTM020029979">
    <property type="protein sequence ID" value="KAH0807624.1"/>
    <property type="molecule type" value="Genomic_DNA"/>
</dbReference>
<dbReference type="Gene3D" id="3.40.33.10">
    <property type="entry name" value="CAP"/>
    <property type="match status" value="5"/>
</dbReference>
<evidence type="ECO:0000313" key="5">
    <source>
        <dbReference type="EMBL" id="KAH0807631.1"/>
    </source>
</evidence>
<dbReference type="InterPro" id="IPR034113">
    <property type="entry name" value="SCP_GAPR1-like"/>
</dbReference>
<sequence>MDFQTECLTAHNEYRKRHGVPPLKLDKEICKVAQNWANHLISRNVLQHSNNKDYGENLFSMTSTNPNFSVSGRKAVEAWYNEIQCHQFGTEPTSLASGHFTQVVWKESVKLGVAFAKSGGRVVVVANYYPRGNFIGCYSKNVPPVACTTEETAKDRSSFAKSGGKNYKSCDKVVSAHAPVPQGERQQPSFSDVLKSAVQVQRKRDQYVGDEHPQVCPHNSKQFLPRTIPATFFAALFAPTLPLLSIRIVDSIRLSIMHVVLRPEAAEKFLQWSISALRLSGQETLHAPLSTHNSVAETLCRNYRRWGSNAPRFDNPSMSSRLGYRGVNMCGYPLDMSLCRRKPGFPGSLTDLHRFRKTVHGHDGSSRIVMVRKTDQRTFASIEKGQEPKLETITRETIETFRGQRTECKITTEKKGCEEKFPPDLIESLNDKVARTPKRTLSNKKKRNPVMDFQTECLTAHNEYRKRHGVPPLKLDKEICKVAQNWANHLISRNVLQHSNNKDYGENLFCMTSSNPNFSVSGREAVEAWYNEIQCHQFGTEPTGLASGHFTQVVWKESVKLGVAFAKSGGRVVVVANYDPPGNYIGCFSKNVPPVGGFSGNNNHHDDYTDSLSKLSLANGTTKSSHKDPKNGTEGNFEEDFLKAHNEYRKRHGVPPLKLDRKLCKYSEEWAKHLAAKNILEHRPSCNYGENIYCMYSSDPNFTITGHSPVDVWYEEVQHHPFGREPNSLKSGHFTQVVWKASESLGVGVAKNSQGSIYVVANYSPAGNFVGHYVENVPPALTSTPKEQIVEKKVSFPEKSTTNDDGFTQFALEGLKVHNEYRRKHGVPELKLNKEMCRYAQEWADTCSKSGSMCHRANNPWGENIFCVYSSDLTHVPSARDAIKEWYDEVKKHSFGVESVNHGTLHFTQIVWKNCTDLGFAMAKNNKGETYVVANYSPRGNYVGQFVDNFSHMQIEEENYQIPMSLKDTIDSDFPEFIIECLKVHNDFRSRHGVPDLRLSKELCLFAQEWADICAKKGKMRARDNNPNGENIFSCMDKKSQLSSIEVVQKAVSSWYDEINKYNFGVEGVRKGTLHFSQLVWKSTADLGVGMATSKKGEVFVVANYQPPGNTVGQFVANVVKPVED</sequence>
<name>A0A8J6L0R1_TENMO</name>
<gene>
    <name evidence="5" type="ORF">GEV33_015161</name>
    <name evidence="4" type="ORF">GEV33_015166</name>
</gene>
<dbReference type="EMBL" id="JABDTM020029976">
    <property type="protein sequence ID" value="KAH0807631.1"/>
    <property type="molecule type" value="Genomic_DNA"/>
</dbReference>
<evidence type="ECO:0000259" key="3">
    <source>
        <dbReference type="SMART" id="SM00198"/>
    </source>
</evidence>
<dbReference type="PANTHER" id="PTHR10334">
    <property type="entry name" value="CYSTEINE-RICH SECRETORY PROTEIN-RELATED"/>
    <property type="match status" value="1"/>
</dbReference>
<dbReference type="PRINTS" id="PR00837">
    <property type="entry name" value="V5TPXLIKE"/>
</dbReference>
<evidence type="ECO:0000256" key="1">
    <source>
        <dbReference type="ARBA" id="ARBA00004613"/>
    </source>
</evidence>
<dbReference type="InterPro" id="IPR018244">
    <property type="entry name" value="Allrgn_V5/Tpx1_CS"/>
</dbReference>
<dbReference type="PROSITE" id="PS01009">
    <property type="entry name" value="CRISP_1"/>
    <property type="match status" value="3"/>
</dbReference>
<dbReference type="Proteomes" id="UP000719412">
    <property type="component" value="Unassembled WGS sequence"/>
</dbReference>
<evidence type="ECO:0000313" key="4">
    <source>
        <dbReference type="EMBL" id="KAH0807624.1"/>
    </source>
</evidence>
<keyword evidence="2" id="KW-0964">Secreted</keyword>
<reference evidence="4" key="1">
    <citation type="journal article" date="2020" name="J Insects Food Feed">
        <title>The yellow mealworm (Tenebrio molitor) genome: a resource for the emerging insects as food and feed industry.</title>
        <authorList>
            <person name="Eriksson T."/>
            <person name="Andere A."/>
            <person name="Kelstrup H."/>
            <person name="Emery V."/>
            <person name="Picard C."/>
        </authorList>
    </citation>
    <scope>NUCLEOTIDE SEQUENCE</scope>
    <source>
        <strain evidence="4">Stoneville</strain>
        <tissue evidence="4">Whole head</tissue>
    </source>
</reference>
<dbReference type="FunFam" id="3.40.33.10:FF:000002">
    <property type="entry name" value="Golgi-associated plant pathogenesis-related protein 1"/>
    <property type="match status" value="5"/>
</dbReference>
<feature type="domain" description="SCP" evidence="3">
    <location>
        <begin position="636"/>
        <end position="771"/>
    </location>
</feature>
<feature type="domain" description="SCP" evidence="3">
    <location>
        <begin position="2"/>
        <end position="136"/>
    </location>
</feature>
<evidence type="ECO:0000313" key="6">
    <source>
        <dbReference type="Proteomes" id="UP000719412"/>
    </source>
</evidence>